<keyword evidence="3" id="KW-1185">Reference proteome</keyword>
<evidence type="ECO:0000256" key="1">
    <source>
        <dbReference type="SAM" id="MobiDB-lite"/>
    </source>
</evidence>
<comment type="caution">
    <text evidence="2">The sequence shown here is derived from an EMBL/GenBank/DDBJ whole genome shotgun (WGS) entry which is preliminary data.</text>
</comment>
<feature type="compositionally biased region" description="Polar residues" evidence="1">
    <location>
        <begin position="1"/>
        <end position="13"/>
    </location>
</feature>
<name>A0A371E7J4_MUCPR</name>
<evidence type="ECO:0000313" key="2">
    <source>
        <dbReference type="EMBL" id="RDX61977.1"/>
    </source>
</evidence>
<gene>
    <name evidence="2" type="ORF">CR513_59746</name>
</gene>
<dbReference type="AlphaFoldDB" id="A0A371E7J4"/>
<proteinExistence type="predicted"/>
<reference evidence="2" key="1">
    <citation type="submission" date="2018-05" db="EMBL/GenBank/DDBJ databases">
        <title>Draft genome of Mucuna pruriens seed.</title>
        <authorList>
            <person name="Nnadi N.E."/>
            <person name="Vos R."/>
            <person name="Hasami M.H."/>
            <person name="Devisetty U.K."/>
            <person name="Aguiy J.C."/>
        </authorList>
    </citation>
    <scope>NUCLEOTIDE SEQUENCE [LARGE SCALE GENOMIC DNA]</scope>
    <source>
        <strain evidence="2">JCA_2017</strain>
    </source>
</reference>
<dbReference type="EMBL" id="QJKJ01015772">
    <property type="protein sequence ID" value="RDX61977.1"/>
    <property type="molecule type" value="Genomic_DNA"/>
</dbReference>
<sequence>MVPQMTSSQSSGRKTWCSPSEAPSAPLLRRGVNSESVKPPIAWAQPLLINRRREPPIHFFASSSSLHLASFAVRLSSFSKPFLFSSLFLFKPPPSFSIMSGPQDSGVDNKSHPIYVSSSFESEALAAMLESLVMVEGDSSWPPALPSRAQERYEWVSEEVLTYRSSVSRSDVALLVVDGGWLRKSYLNKFDLMLCSSAEHVCHAAREGEGDFIFMYETTFKDLGVVLPFDCFAAGVLRMLEVAPFQLYPNG</sequence>
<organism evidence="2 3">
    <name type="scientific">Mucuna pruriens</name>
    <name type="common">Velvet bean</name>
    <name type="synonym">Dolichos pruriens</name>
    <dbReference type="NCBI Taxonomy" id="157652"/>
    <lineage>
        <taxon>Eukaryota</taxon>
        <taxon>Viridiplantae</taxon>
        <taxon>Streptophyta</taxon>
        <taxon>Embryophyta</taxon>
        <taxon>Tracheophyta</taxon>
        <taxon>Spermatophyta</taxon>
        <taxon>Magnoliopsida</taxon>
        <taxon>eudicotyledons</taxon>
        <taxon>Gunneridae</taxon>
        <taxon>Pentapetalae</taxon>
        <taxon>rosids</taxon>
        <taxon>fabids</taxon>
        <taxon>Fabales</taxon>
        <taxon>Fabaceae</taxon>
        <taxon>Papilionoideae</taxon>
        <taxon>50 kb inversion clade</taxon>
        <taxon>NPAAA clade</taxon>
        <taxon>indigoferoid/millettioid clade</taxon>
        <taxon>Phaseoleae</taxon>
        <taxon>Mucuna</taxon>
    </lineage>
</organism>
<dbReference type="Proteomes" id="UP000257109">
    <property type="component" value="Unassembled WGS sequence"/>
</dbReference>
<evidence type="ECO:0000313" key="3">
    <source>
        <dbReference type="Proteomes" id="UP000257109"/>
    </source>
</evidence>
<protein>
    <submittedName>
        <fullName evidence="2">Uncharacterized protein</fullName>
    </submittedName>
</protein>
<feature type="region of interest" description="Disordered" evidence="1">
    <location>
        <begin position="1"/>
        <end position="22"/>
    </location>
</feature>
<feature type="non-terminal residue" evidence="2">
    <location>
        <position position="1"/>
    </location>
</feature>
<accession>A0A371E7J4</accession>